<sequence length="387" mass="42654">MEEARYLLKSTPIDALLEDKGELLKVQYMTAVGEALQIMRQHQVPSLPVAVPVESESQEYPNICGAGEDVKNHRDNDLNELQAAAHKRFVGFLTMLDILVYLGSKGPEVAKELSKTPVCSILEFCGEGQRGIAVMSPKTSVLEAIDCMAAGVQEALVPNANCICFDSGEEQETSRRKPGAEDGYSVIRQSHLIHFLYSQRQKLQAVLSQSVETLNVYSTCTFGVLQNTSVTTTLRLMQRNQLSVVPIVDCFEDFQHVRVGEIHEATGKAIAGSFSVNSLKECPLEAVSQWAGEGILVFVKKMNMMRLTGISLETINADEDAAYETNLLVEVSQFSMVTCHKDTSLSDVMKEALENDVSEVWVVDRQAIMVGLITFSYIFSALRNAVS</sequence>
<dbReference type="AlphaFoldDB" id="A0A8T2VE86"/>
<dbReference type="PANTHER" id="PTHR13780:SF101">
    <property type="entry name" value="SNF1-RELATED PROTEIN KINASE REGULATORY SUBUNIT GAMMA-LIKE PV42A"/>
    <property type="match status" value="1"/>
</dbReference>
<protein>
    <recommendedName>
        <fullName evidence="4">CBS domain-containing protein</fullName>
    </recommendedName>
</protein>
<dbReference type="GO" id="GO:0005634">
    <property type="term" value="C:nucleus"/>
    <property type="evidence" value="ECO:0007669"/>
    <property type="project" value="TreeGrafter"/>
</dbReference>
<name>A0A8T2VE86_CERRI</name>
<dbReference type="Proteomes" id="UP000825935">
    <property type="component" value="Chromosome 3"/>
</dbReference>
<keyword evidence="1" id="KW-0677">Repeat</keyword>
<organism evidence="5 6">
    <name type="scientific">Ceratopteris richardii</name>
    <name type="common">Triangle waterfern</name>
    <dbReference type="NCBI Taxonomy" id="49495"/>
    <lineage>
        <taxon>Eukaryota</taxon>
        <taxon>Viridiplantae</taxon>
        <taxon>Streptophyta</taxon>
        <taxon>Embryophyta</taxon>
        <taxon>Tracheophyta</taxon>
        <taxon>Polypodiopsida</taxon>
        <taxon>Polypodiidae</taxon>
        <taxon>Polypodiales</taxon>
        <taxon>Pteridineae</taxon>
        <taxon>Pteridaceae</taxon>
        <taxon>Parkerioideae</taxon>
        <taxon>Ceratopteris</taxon>
    </lineage>
</organism>
<dbReference type="Pfam" id="PF00571">
    <property type="entry name" value="CBS"/>
    <property type="match status" value="1"/>
</dbReference>
<dbReference type="SUPFAM" id="SSF54631">
    <property type="entry name" value="CBS-domain pair"/>
    <property type="match status" value="2"/>
</dbReference>
<dbReference type="GO" id="GO:0005737">
    <property type="term" value="C:cytoplasm"/>
    <property type="evidence" value="ECO:0007669"/>
    <property type="project" value="TreeGrafter"/>
</dbReference>
<evidence type="ECO:0000256" key="1">
    <source>
        <dbReference type="ARBA" id="ARBA00022737"/>
    </source>
</evidence>
<evidence type="ECO:0000256" key="3">
    <source>
        <dbReference type="PROSITE-ProRule" id="PRU00703"/>
    </source>
</evidence>
<accession>A0A8T2VE86</accession>
<comment type="caution">
    <text evidence="5">The sequence shown here is derived from an EMBL/GenBank/DDBJ whole genome shotgun (WGS) entry which is preliminary data.</text>
</comment>
<dbReference type="InterPro" id="IPR000644">
    <property type="entry name" value="CBS_dom"/>
</dbReference>
<feature type="domain" description="CBS" evidence="4">
    <location>
        <begin position="331"/>
        <end position="387"/>
    </location>
</feature>
<dbReference type="OrthoDB" id="1935572at2759"/>
<dbReference type="EMBL" id="CM035408">
    <property type="protein sequence ID" value="KAH7442759.1"/>
    <property type="molecule type" value="Genomic_DNA"/>
</dbReference>
<evidence type="ECO:0000313" key="6">
    <source>
        <dbReference type="Proteomes" id="UP000825935"/>
    </source>
</evidence>
<dbReference type="PANTHER" id="PTHR13780">
    <property type="entry name" value="AMP-ACTIVATED PROTEIN KINASE, GAMMA REGULATORY SUBUNIT"/>
    <property type="match status" value="1"/>
</dbReference>
<dbReference type="InterPro" id="IPR050511">
    <property type="entry name" value="AMPK_gamma/SDS23_families"/>
</dbReference>
<dbReference type="Gene3D" id="3.10.580.10">
    <property type="entry name" value="CBS-domain"/>
    <property type="match status" value="2"/>
</dbReference>
<evidence type="ECO:0000259" key="4">
    <source>
        <dbReference type="PROSITE" id="PS51371"/>
    </source>
</evidence>
<evidence type="ECO:0000256" key="2">
    <source>
        <dbReference type="ARBA" id="ARBA00023122"/>
    </source>
</evidence>
<proteinExistence type="predicted"/>
<evidence type="ECO:0000313" key="5">
    <source>
        <dbReference type="EMBL" id="KAH7442759.1"/>
    </source>
</evidence>
<gene>
    <name evidence="5" type="ORF">KP509_03G103100</name>
</gene>
<dbReference type="InterPro" id="IPR046342">
    <property type="entry name" value="CBS_dom_sf"/>
</dbReference>
<keyword evidence="2 3" id="KW-0129">CBS domain</keyword>
<keyword evidence="6" id="KW-1185">Reference proteome</keyword>
<reference evidence="5" key="1">
    <citation type="submission" date="2021-08" db="EMBL/GenBank/DDBJ databases">
        <title>WGS assembly of Ceratopteris richardii.</title>
        <authorList>
            <person name="Marchant D.B."/>
            <person name="Chen G."/>
            <person name="Jenkins J."/>
            <person name="Shu S."/>
            <person name="Leebens-Mack J."/>
            <person name="Grimwood J."/>
            <person name="Schmutz J."/>
            <person name="Soltis P."/>
            <person name="Soltis D."/>
            <person name="Chen Z.-H."/>
        </authorList>
    </citation>
    <scope>NUCLEOTIDE SEQUENCE</scope>
    <source>
        <strain evidence="5">Whitten #5841</strain>
        <tissue evidence="5">Leaf</tissue>
    </source>
</reference>
<dbReference type="PROSITE" id="PS51371">
    <property type="entry name" value="CBS"/>
    <property type="match status" value="1"/>
</dbReference>